<evidence type="ECO:0000313" key="2">
    <source>
        <dbReference type="EMBL" id="MBD2596013.1"/>
    </source>
</evidence>
<keyword evidence="3" id="KW-1185">Reference proteome</keyword>
<dbReference type="EMBL" id="JACJTB010000022">
    <property type="protein sequence ID" value="MBD2596013.1"/>
    <property type="molecule type" value="Genomic_DNA"/>
</dbReference>
<dbReference type="Proteomes" id="UP000603457">
    <property type="component" value="Unassembled WGS sequence"/>
</dbReference>
<accession>A0ABR8FY21</accession>
<gene>
    <name evidence="2" type="ORF">H6G74_17020</name>
</gene>
<dbReference type="RefSeq" id="WP_190968776.1">
    <property type="nucleotide sequence ID" value="NZ_JACJTB010000022.1"/>
</dbReference>
<sequence length="179" mass="20967">MCHGNADKNLCPECLKAQQISGIDVKRLLLQLTKFKCEYYPQSQELSDKEIKYLCLSLSRYSKGEIAYYFYRHKIPTIQELAACEDIERRIKNLNAEMSNRIHRYIKRLMNLTDENKRLPSWKDIIAYLEKSGYKIAQTCTSEKQVNLMLLESDISADELQSLLQKNGFHSKISRIIDH</sequence>
<protein>
    <submittedName>
        <fullName evidence="2">Uncharacterized protein</fullName>
    </submittedName>
</protein>
<name>A0ABR8FY21_9NOSO</name>
<keyword evidence="1" id="KW-0175">Coiled coil</keyword>
<reference evidence="2 3" key="1">
    <citation type="journal article" date="2020" name="ISME J.">
        <title>Comparative genomics reveals insights into cyanobacterial evolution and habitat adaptation.</title>
        <authorList>
            <person name="Chen M.Y."/>
            <person name="Teng W.K."/>
            <person name="Zhao L."/>
            <person name="Hu C.X."/>
            <person name="Zhou Y.K."/>
            <person name="Han B.P."/>
            <person name="Song L.R."/>
            <person name="Shu W.S."/>
        </authorList>
    </citation>
    <scope>NUCLEOTIDE SEQUENCE [LARGE SCALE GENOMIC DNA]</scope>
    <source>
        <strain evidence="2 3">FACHB-130</strain>
    </source>
</reference>
<comment type="caution">
    <text evidence="2">The sequence shown here is derived from an EMBL/GenBank/DDBJ whole genome shotgun (WGS) entry which is preliminary data.</text>
</comment>
<evidence type="ECO:0000256" key="1">
    <source>
        <dbReference type="SAM" id="Coils"/>
    </source>
</evidence>
<organism evidence="2 3">
    <name type="scientific">Nostoc spongiaeforme FACHB-130</name>
    <dbReference type="NCBI Taxonomy" id="1357510"/>
    <lineage>
        <taxon>Bacteria</taxon>
        <taxon>Bacillati</taxon>
        <taxon>Cyanobacteriota</taxon>
        <taxon>Cyanophyceae</taxon>
        <taxon>Nostocales</taxon>
        <taxon>Nostocaceae</taxon>
        <taxon>Nostoc</taxon>
    </lineage>
</organism>
<proteinExistence type="predicted"/>
<feature type="coiled-coil region" evidence="1">
    <location>
        <begin position="84"/>
        <end position="115"/>
    </location>
</feature>
<evidence type="ECO:0000313" key="3">
    <source>
        <dbReference type="Proteomes" id="UP000603457"/>
    </source>
</evidence>